<reference evidence="2 3" key="1">
    <citation type="submission" date="2018-11" db="EMBL/GenBank/DDBJ databases">
        <title>Genomic analyses of the natural microbiome of Caenorhabditis elegans.</title>
        <authorList>
            <person name="Samuel B."/>
        </authorList>
    </citation>
    <scope>NUCLEOTIDE SEQUENCE [LARGE SCALE GENOMIC DNA]</scope>
    <source>
        <strain evidence="2 3">BIGb0473</strain>
    </source>
</reference>
<dbReference type="GO" id="GO:0035438">
    <property type="term" value="F:cyclic-di-GMP binding"/>
    <property type="evidence" value="ECO:0007669"/>
    <property type="project" value="InterPro"/>
</dbReference>
<proteinExistence type="predicted"/>
<feature type="domain" description="PilZ" evidence="1">
    <location>
        <begin position="5"/>
        <end position="98"/>
    </location>
</feature>
<comment type="caution">
    <text evidence="2">The sequence shown here is derived from an EMBL/GenBank/DDBJ whole genome shotgun (WGS) entry which is preliminary data.</text>
</comment>
<sequence>MFTERRIERHLLPYYLKVFNRFTGLPIGYLGNVSEDGLMLISDLPLLVGPDFELQLKVPGRAGALHVINLTASCLWCHEDENPGHYDSGFMLLQAPREYDELVSSLRNYFSFHPLSASA</sequence>
<dbReference type="AlphaFoldDB" id="A0A9X8HIX9"/>
<dbReference type="GeneID" id="87482901"/>
<evidence type="ECO:0000313" key="2">
    <source>
        <dbReference type="EMBL" id="ROQ51637.1"/>
    </source>
</evidence>
<dbReference type="Proteomes" id="UP000269115">
    <property type="component" value="Unassembled WGS sequence"/>
</dbReference>
<evidence type="ECO:0000313" key="3">
    <source>
        <dbReference type="Proteomes" id="UP000269115"/>
    </source>
</evidence>
<name>A0A9X8HIX9_PSEPU</name>
<dbReference type="EMBL" id="RJUR01000012">
    <property type="protein sequence ID" value="ROQ51637.1"/>
    <property type="molecule type" value="Genomic_DNA"/>
</dbReference>
<dbReference type="OrthoDB" id="5625505at2"/>
<dbReference type="InterPro" id="IPR009875">
    <property type="entry name" value="PilZ_domain"/>
</dbReference>
<evidence type="ECO:0000259" key="1">
    <source>
        <dbReference type="Pfam" id="PF07238"/>
    </source>
</evidence>
<dbReference type="Pfam" id="PF07238">
    <property type="entry name" value="PilZ"/>
    <property type="match status" value="1"/>
</dbReference>
<gene>
    <name evidence="2" type="ORF">EDF85_2105</name>
</gene>
<dbReference type="RefSeq" id="WP_043862124.1">
    <property type="nucleotide sequence ID" value="NZ_LKGZ01000012.1"/>
</dbReference>
<protein>
    <submittedName>
        <fullName evidence="2">PilZ domain-containing protein</fullName>
    </submittedName>
</protein>
<accession>A0A9X8HIX9</accession>
<organism evidence="2 3">
    <name type="scientific">Pseudomonas putida</name>
    <name type="common">Arthrobacter siderocapsulatus</name>
    <dbReference type="NCBI Taxonomy" id="303"/>
    <lineage>
        <taxon>Bacteria</taxon>
        <taxon>Pseudomonadati</taxon>
        <taxon>Pseudomonadota</taxon>
        <taxon>Gammaproteobacteria</taxon>
        <taxon>Pseudomonadales</taxon>
        <taxon>Pseudomonadaceae</taxon>
        <taxon>Pseudomonas</taxon>
    </lineage>
</organism>